<name>D3PA77_DEFDS</name>
<dbReference type="STRING" id="639282.DEFDS_2171"/>
<evidence type="ECO:0000313" key="2">
    <source>
        <dbReference type="EMBL" id="BAI81617.1"/>
    </source>
</evidence>
<protein>
    <submittedName>
        <fullName evidence="2">Uncharacterized protein</fullName>
    </submittedName>
</protein>
<feature type="region of interest" description="Disordered" evidence="1">
    <location>
        <begin position="95"/>
        <end position="114"/>
    </location>
</feature>
<dbReference type="KEGG" id="ddf:DEFDS_2171"/>
<dbReference type="Gene3D" id="2.30.30.100">
    <property type="match status" value="1"/>
</dbReference>
<dbReference type="Proteomes" id="UP000001520">
    <property type="component" value="Chromosome"/>
</dbReference>
<organism evidence="2 3">
    <name type="scientific">Deferribacter desulfuricans (strain DSM 14783 / JCM 11476 / NBRC 101012 / SSM1)</name>
    <dbReference type="NCBI Taxonomy" id="639282"/>
    <lineage>
        <taxon>Bacteria</taxon>
        <taxon>Pseudomonadati</taxon>
        <taxon>Deferribacterota</taxon>
        <taxon>Deferribacteres</taxon>
        <taxon>Deferribacterales</taxon>
        <taxon>Deferribacteraceae</taxon>
        <taxon>Deferribacter</taxon>
    </lineage>
</organism>
<sequence>MAYEIKMVKLVSGDTVIGNFDEENNVLKDVAAVQTIPVGGSGVQIALLPFGFPFEDEIGGEISSDKILYEYKKIPEELKNKYLEAKSNIKITSNLDGITPPTNGNNPGGSGLIL</sequence>
<dbReference type="RefSeq" id="WP_013008862.1">
    <property type="nucleotide sequence ID" value="NC_013939.1"/>
</dbReference>
<accession>D3PA77</accession>
<dbReference type="EMBL" id="AP011529">
    <property type="protein sequence ID" value="BAI81617.1"/>
    <property type="molecule type" value="Genomic_DNA"/>
</dbReference>
<evidence type="ECO:0000256" key="1">
    <source>
        <dbReference type="SAM" id="MobiDB-lite"/>
    </source>
</evidence>
<dbReference type="HOGENOM" id="CLU_169584_0_0_0"/>
<dbReference type="eggNOG" id="ENOG50335GW">
    <property type="taxonomic scope" value="Bacteria"/>
</dbReference>
<keyword evidence="3" id="KW-1185">Reference proteome</keyword>
<evidence type="ECO:0000313" key="3">
    <source>
        <dbReference type="Proteomes" id="UP000001520"/>
    </source>
</evidence>
<dbReference type="AlphaFoldDB" id="D3PA77"/>
<reference evidence="2 3" key="1">
    <citation type="journal article" date="2010" name="DNA Res.">
        <title>Bacterial lifestyle in a deep-sea hydrothermal vent chimney revealed by the genome sequence of the thermophilic bacterium Deferribacter desulfuricans SSM1.</title>
        <authorList>
            <person name="Takaki Y."/>
            <person name="Shimamura S."/>
            <person name="Nakagawa S."/>
            <person name="Fukuhara Y."/>
            <person name="Horikawa H."/>
            <person name="Ankai A."/>
            <person name="Harada T."/>
            <person name="Hosoyama A."/>
            <person name="Oguchi A."/>
            <person name="Fukui S."/>
            <person name="Fujita N."/>
            <person name="Takami H."/>
            <person name="Takai K."/>
        </authorList>
    </citation>
    <scope>NUCLEOTIDE SEQUENCE [LARGE SCALE GENOMIC DNA]</scope>
    <source>
        <strain evidence="3">DSM 14783 / JCM 11476 / NBRC 101012 / SSM1</strain>
    </source>
</reference>
<dbReference type="OrthoDB" id="5471527at2"/>
<gene>
    <name evidence="2" type="ordered locus">DEFDS_2171</name>
</gene>
<proteinExistence type="predicted"/>